<gene>
    <name evidence="2" type="ORF">PM02_18530</name>
</gene>
<accession>A0A061SQ60</accession>
<dbReference type="RefSeq" id="WP_037911365.1">
    <property type="nucleotide sequence ID" value="NZ_CP068998.1"/>
</dbReference>
<dbReference type="eggNOG" id="COG3409">
    <property type="taxonomic scope" value="Bacteria"/>
</dbReference>
<sequence length="187" mass="20060">MIQATPLRWLRLAAFGLGGAVGLSGCQTQYADKGHAQRAEPGVYQATRNGPDGAPQGSCWGRTVSPAVIETVTEQVQVAPAQYNPDGTLLRPPAYRSEARQMIVTPRVDSWFETPCAEALTPDFIASLQRALAVRRYYEGPITGTLDTDTQAAIRAFQRTTGPDSGVLSLASARQLGLIAVDRSTLE</sequence>
<dbReference type="SUPFAM" id="SSF47090">
    <property type="entry name" value="PGBD-like"/>
    <property type="match status" value="1"/>
</dbReference>
<feature type="domain" description="Peptidoglycan binding-like" evidence="1">
    <location>
        <begin position="125"/>
        <end position="163"/>
    </location>
</feature>
<proteinExistence type="predicted"/>
<dbReference type="InterPro" id="IPR036365">
    <property type="entry name" value="PGBD-like_sf"/>
</dbReference>
<comment type="caution">
    <text evidence="2">The sequence shown here is derived from an EMBL/GenBank/DDBJ whole genome shotgun (WGS) entry which is preliminary data.</text>
</comment>
<dbReference type="STRING" id="83219.PM02_18530"/>
<reference evidence="2 3" key="1">
    <citation type="journal article" date="2014" name="Genome Announc.">
        <title>Draft Genome Sequences of Two Isolates of the Roseobacter Group, Sulfitobacter sp. Strains 3SOLIMAR09 and 1FIGIMAR09, from Harbors of Mallorca Island (Mediterranean Sea).</title>
        <authorList>
            <person name="Mas-Llado M."/>
            <person name="Pina-Villalonga J.M."/>
            <person name="Brunet-Galmes I."/>
            <person name="Nogales B."/>
            <person name="Bosch R."/>
        </authorList>
    </citation>
    <scope>NUCLEOTIDE SEQUENCE [LARGE SCALE GENOMIC DNA]</scope>
    <source>
        <strain evidence="2 3">1FIGIMAR09</strain>
    </source>
</reference>
<protein>
    <recommendedName>
        <fullName evidence="1">Peptidoglycan binding-like domain-containing protein</fullName>
    </recommendedName>
</protein>
<dbReference type="EMBL" id="JEMU01000024">
    <property type="protein sequence ID" value="KAJ01569.1"/>
    <property type="molecule type" value="Genomic_DNA"/>
</dbReference>
<dbReference type="AlphaFoldDB" id="A0A061SQ60"/>
<dbReference type="GeneID" id="72438212"/>
<organism evidence="2 3">
    <name type="scientific">Sulfitobacter mediterraneus</name>
    <dbReference type="NCBI Taxonomy" id="83219"/>
    <lineage>
        <taxon>Bacteria</taxon>
        <taxon>Pseudomonadati</taxon>
        <taxon>Pseudomonadota</taxon>
        <taxon>Alphaproteobacteria</taxon>
        <taxon>Rhodobacterales</taxon>
        <taxon>Roseobacteraceae</taxon>
        <taxon>Sulfitobacter</taxon>
    </lineage>
</organism>
<dbReference type="Gene3D" id="1.10.101.10">
    <property type="entry name" value="PGBD-like superfamily/PGBD"/>
    <property type="match status" value="1"/>
</dbReference>
<evidence type="ECO:0000313" key="2">
    <source>
        <dbReference type="EMBL" id="KAJ01569.1"/>
    </source>
</evidence>
<dbReference type="Proteomes" id="UP000027337">
    <property type="component" value="Unassembled WGS sequence"/>
</dbReference>
<dbReference type="InterPro" id="IPR002477">
    <property type="entry name" value="Peptidoglycan-bd-like"/>
</dbReference>
<dbReference type="Pfam" id="PF01471">
    <property type="entry name" value="PG_binding_1"/>
    <property type="match status" value="1"/>
</dbReference>
<name>A0A061SQ60_9RHOB</name>
<evidence type="ECO:0000313" key="3">
    <source>
        <dbReference type="Proteomes" id="UP000027337"/>
    </source>
</evidence>
<evidence type="ECO:0000259" key="1">
    <source>
        <dbReference type="Pfam" id="PF01471"/>
    </source>
</evidence>
<keyword evidence="3" id="KW-1185">Reference proteome</keyword>
<dbReference type="InterPro" id="IPR036366">
    <property type="entry name" value="PGBDSf"/>
</dbReference>